<dbReference type="InterPro" id="IPR021858">
    <property type="entry name" value="Fun_TF"/>
</dbReference>
<name>A0AAE8SW34_9PEZI</name>
<dbReference type="EMBL" id="ONZQ02000008">
    <property type="protein sequence ID" value="SPO03345.1"/>
    <property type="molecule type" value="Genomic_DNA"/>
</dbReference>
<evidence type="ECO:0000313" key="3">
    <source>
        <dbReference type="Proteomes" id="UP001187682"/>
    </source>
</evidence>
<accession>A0AAE8SW34</accession>
<evidence type="ECO:0000313" key="2">
    <source>
        <dbReference type="EMBL" id="SPO03345.1"/>
    </source>
</evidence>
<protein>
    <submittedName>
        <fullName evidence="2">Uncharacterized protein</fullName>
    </submittedName>
</protein>
<reference evidence="2" key="1">
    <citation type="submission" date="2018-03" db="EMBL/GenBank/DDBJ databases">
        <authorList>
            <person name="Guldener U."/>
        </authorList>
    </citation>
    <scope>NUCLEOTIDE SEQUENCE</scope>
</reference>
<dbReference type="Proteomes" id="UP001187682">
    <property type="component" value="Unassembled WGS sequence"/>
</dbReference>
<dbReference type="PANTHER" id="PTHR37540">
    <property type="entry name" value="TRANSCRIPTION FACTOR (ACR-2), PUTATIVE-RELATED-RELATED"/>
    <property type="match status" value="1"/>
</dbReference>
<keyword evidence="3" id="KW-1185">Reference proteome</keyword>
<comment type="caution">
    <text evidence="2">The sequence shown here is derived from an EMBL/GenBank/DDBJ whole genome shotgun (WGS) entry which is preliminary data.</text>
</comment>
<dbReference type="Pfam" id="PF11951">
    <property type="entry name" value="Fungal_trans_2"/>
    <property type="match status" value="1"/>
</dbReference>
<evidence type="ECO:0000256" key="1">
    <source>
        <dbReference type="ARBA" id="ARBA00023242"/>
    </source>
</evidence>
<dbReference type="AlphaFoldDB" id="A0AAE8SW34"/>
<gene>
    <name evidence="2" type="ORF">DNG_06027</name>
</gene>
<sequence>MGKDLVFITLSHPDDAKSKSTRRCIRKRVMREIGRSRRTRPSPPPTWDLSSLLVHGPLQVPVPDGREAIPRCPDPSNARYYPIALGSRGLQLVQFMTTEAESVYRPFRAIWFSMGMTDPSAFTLCLANAAMFWHQATQPDSFEYAKSTECLTYYGHCVAQTTRRLGDADDCVSEGIITTILGMICHDMYVGTWERWHIHTSGLRRVIFLRGGFDAQGCVVWDCHPKLPECASEDTDRSENAKQSSPVVDALIKSPIIDFRDIGVALWEVSSVAAFLNSNASQPTFFWRRENSTAAMELLMPATRTLLSMSRPSGPMTVLGRAREAVRLALLILLAAAKRDVFLFSSDEMAPLLGKFASLIRQSCSRRPMSEPDSTYSACTNLWLWALTTVSISCWSEMQIQRHDGLYLDKICQLMTLLGIQTGREVIHEAKSTLWIDESLRPGNVVENFISALNERYLYYTTQSA</sequence>
<proteinExistence type="predicted"/>
<keyword evidence="1" id="KW-0539">Nucleus</keyword>
<organism evidence="2 3">
    <name type="scientific">Cephalotrichum gorgonifer</name>
    <dbReference type="NCBI Taxonomy" id="2041049"/>
    <lineage>
        <taxon>Eukaryota</taxon>
        <taxon>Fungi</taxon>
        <taxon>Dikarya</taxon>
        <taxon>Ascomycota</taxon>
        <taxon>Pezizomycotina</taxon>
        <taxon>Sordariomycetes</taxon>
        <taxon>Hypocreomycetidae</taxon>
        <taxon>Microascales</taxon>
        <taxon>Microascaceae</taxon>
        <taxon>Cephalotrichum</taxon>
    </lineage>
</organism>
<dbReference type="PANTHER" id="PTHR37540:SF5">
    <property type="entry name" value="TRANSCRIPTION FACTOR DOMAIN-CONTAINING PROTEIN"/>
    <property type="match status" value="1"/>
</dbReference>